<proteinExistence type="predicted"/>
<evidence type="ECO:0000313" key="2">
    <source>
        <dbReference type="EMBL" id="KKN56687.1"/>
    </source>
</evidence>
<comment type="caution">
    <text evidence="2">The sequence shown here is derived from an EMBL/GenBank/DDBJ whole genome shotgun (WGS) entry which is preliminary data.</text>
</comment>
<dbReference type="InterPro" id="IPR050336">
    <property type="entry name" value="Chromosome_partition/occlusion"/>
</dbReference>
<sequence length="267" mass="31062">MKIENIDIKKLEVDKYNARHGEWIEDEELIDSIRKQGVILPLVIRKSKKGYSIICGSRRWNASRKAGLKEVPCIIRDLSDMDTLALSLQENLQRGNLDSVQTSECIADLWEMMNGGKSYDEKIKDINKRFGLSETRIHDLLAISRLSDKIKGLLRHEEVDQQTAAGIATSDWKEEDKEEAAEILSNIDSGEKRRKILSEMKKYDDELTPTEAYQKVKKIEKINWYRWKPSYLKLNKAMDKACQTWDTDYNGVIDKCVTSEFKRKKWL</sequence>
<dbReference type="GO" id="GO:0005694">
    <property type="term" value="C:chromosome"/>
    <property type="evidence" value="ECO:0007669"/>
    <property type="project" value="TreeGrafter"/>
</dbReference>
<dbReference type="InterPro" id="IPR036086">
    <property type="entry name" value="ParB/Sulfiredoxin_sf"/>
</dbReference>
<dbReference type="SUPFAM" id="SSF110849">
    <property type="entry name" value="ParB/Sulfiredoxin"/>
    <property type="match status" value="1"/>
</dbReference>
<dbReference type="SMART" id="SM00470">
    <property type="entry name" value="ParB"/>
    <property type="match status" value="1"/>
</dbReference>
<gene>
    <name evidence="2" type="ORF">LCGC14_0570040</name>
</gene>
<dbReference type="NCBIfam" id="TIGR00180">
    <property type="entry name" value="parB_part"/>
    <property type="match status" value="1"/>
</dbReference>
<evidence type="ECO:0000259" key="1">
    <source>
        <dbReference type="SMART" id="SM00470"/>
    </source>
</evidence>
<dbReference type="GO" id="GO:0007059">
    <property type="term" value="P:chromosome segregation"/>
    <property type="evidence" value="ECO:0007669"/>
    <property type="project" value="TreeGrafter"/>
</dbReference>
<name>A0A0F9S365_9ZZZZ</name>
<dbReference type="InterPro" id="IPR004437">
    <property type="entry name" value="ParB/RepB/Spo0J"/>
</dbReference>
<dbReference type="Gene3D" id="1.10.10.2830">
    <property type="match status" value="1"/>
</dbReference>
<protein>
    <recommendedName>
        <fullName evidence="1">ParB-like N-terminal domain-containing protein</fullName>
    </recommendedName>
</protein>
<dbReference type="Pfam" id="PF02195">
    <property type="entry name" value="ParB_N"/>
    <property type="match status" value="1"/>
</dbReference>
<dbReference type="GO" id="GO:0003677">
    <property type="term" value="F:DNA binding"/>
    <property type="evidence" value="ECO:0007669"/>
    <property type="project" value="InterPro"/>
</dbReference>
<dbReference type="GO" id="GO:0045881">
    <property type="term" value="P:positive regulation of sporulation resulting in formation of a cellular spore"/>
    <property type="evidence" value="ECO:0007669"/>
    <property type="project" value="TreeGrafter"/>
</dbReference>
<dbReference type="PANTHER" id="PTHR33375">
    <property type="entry name" value="CHROMOSOME-PARTITIONING PROTEIN PARB-RELATED"/>
    <property type="match status" value="1"/>
</dbReference>
<dbReference type="EMBL" id="LAZR01000835">
    <property type="protein sequence ID" value="KKN56687.1"/>
    <property type="molecule type" value="Genomic_DNA"/>
</dbReference>
<feature type="domain" description="ParB-like N-terminal" evidence="1">
    <location>
        <begin position="4"/>
        <end position="92"/>
    </location>
</feature>
<dbReference type="InterPro" id="IPR003115">
    <property type="entry name" value="ParB_N"/>
</dbReference>
<reference evidence="2" key="1">
    <citation type="journal article" date="2015" name="Nature">
        <title>Complex archaea that bridge the gap between prokaryotes and eukaryotes.</title>
        <authorList>
            <person name="Spang A."/>
            <person name="Saw J.H."/>
            <person name="Jorgensen S.L."/>
            <person name="Zaremba-Niedzwiedzka K."/>
            <person name="Martijn J."/>
            <person name="Lind A.E."/>
            <person name="van Eijk R."/>
            <person name="Schleper C."/>
            <person name="Guy L."/>
            <person name="Ettema T.J."/>
        </authorList>
    </citation>
    <scope>NUCLEOTIDE SEQUENCE</scope>
</reference>
<dbReference type="Gene3D" id="3.90.1530.30">
    <property type="match status" value="1"/>
</dbReference>
<organism evidence="2">
    <name type="scientific">marine sediment metagenome</name>
    <dbReference type="NCBI Taxonomy" id="412755"/>
    <lineage>
        <taxon>unclassified sequences</taxon>
        <taxon>metagenomes</taxon>
        <taxon>ecological metagenomes</taxon>
    </lineage>
</organism>
<dbReference type="AlphaFoldDB" id="A0A0F9S365"/>
<dbReference type="PANTHER" id="PTHR33375:SF1">
    <property type="entry name" value="CHROMOSOME-PARTITIONING PROTEIN PARB-RELATED"/>
    <property type="match status" value="1"/>
</dbReference>
<accession>A0A0F9S365</accession>